<dbReference type="KEGG" id="cin:100185168"/>
<keyword evidence="3" id="KW-1185">Reference proteome</keyword>
<reference evidence="2" key="2">
    <citation type="journal article" date="2008" name="Genome Biol.">
        <title>Improved genome assembly and evidence-based global gene model set for the chordate Ciona intestinalis: new insight into intron and operon populations.</title>
        <authorList>
            <person name="Satou Y."/>
            <person name="Mineta K."/>
            <person name="Ogasawara M."/>
            <person name="Sasakura Y."/>
            <person name="Shoguchi E."/>
            <person name="Ueno K."/>
            <person name="Yamada L."/>
            <person name="Matsumoto J."/>
            <person name="Wasserscheid J."/>
            <person name="Dewar K."/>
            <person name="Wiley G.B."/>
            <person name="Macmil S.L."/>
            <person name="Roe B.A."/>
            <person name="Zeller R.W."/>
            <person name="Hastings K.E."/>
            <person name="Lemaire P."/>
            <person name="Lindquist E."/>
            <person name="Endo T."/>
            <person name="Hotta K."/>
            <person name="Inaba K."/>
        </authorList>
    </citation>
    <scope>NUCLEOTIDE SEQUENCE [LARGE SCALE GENOMIC DNA]</scope>
    <source>
        <strain evidence="2">wild type</strain>
    </source>
</reference>
<keyword evidence="1" id="KW-0812">Transmembrane</keyword>
<dbReference type="Proteomes" id="UP000008144">
    <property type="component" value="Chromosome 2"/>
</dbReference>
<protein>
    <submittedName>
        <fullName evidence="2">Uncharacterized LOC100185168</fullName>
    </submittedName>
</protein>
<dbReference type="OMA" id="IPHISIG"/>
<evidence type="ECO:0000313" key="3">
    <source>
        <dbReference type="Proteomes" id="UP000008144"/>
    </source>
</evidence>
<dbReference type="InParanoid" id="F6U1A4"/>
<dbReference type="AlphaFoldDB" id="F6U1A4"/>
<dbReference type="RefSeq" id="XP_002130874.1">
    <property type="nucleotide sequence ID" value="XM_002130838.4"/>
</dbReference>
<organism evidence="2 3">
    <name type="scientific">Ciona intestinalis</name>
    <name type="common">Transparent sea squirt</name>
    <name type="synonym">Ascidia intestinalis</name>
    <dbReference type="NCBI Taxonomy" id="7719"/>
    <lineage>
        <taxon>Eukaryota</taxon>
        <taxon>Metazoa</taxon>
        <taxon>Chordata</taxon>
        <taxon>Tunicata</taxon>
        <taxon>Ascidiacea</taxon>
        <taxon>Phlebobranchia</taxon>
        <taxon>Cionidae</taxon>
        <taxon>Ciona</taxon>
    </lineage>
</organism>
<reference evidence="3" key="1">
    <citation type="journal article" date="2002" name="Science">
        <title>The draft genome of Ciona intestinalis: insights into chordate and vertebrate origins.</title>
        <authorList>
            <person name="Dehal P."/>
            <person name="Satou Y."/>
            <person name="Campbell R.K."/>
            <person name="Chapman J."/>
            <person name="Degnan B."/>
            <person name="De Tomaso A."/>
            <person name="Davidson B."/>
            <person name="Di Gregorio A."/>
            <person name="Gelpke M."/>
            <person name="Goodstein D.M."/>
            <person name="Harafuji N."/>
            <person name="Hastings K.E."/>
            <person name="Ho I."/>
            <person name="Hotta K."/>
            <person name="Huang W."/>
            <person name="Kawashima T."/>
            <person name="Lemaire P."/>
            <person name="Martinez D."/>
            <person name="Meinertzhagen I.A."/>
            <person name="Necula S."/>
            <person name="Nonaka M."/>
            <person name="Putnam N."/>
            <person name="Rash S."/>
            <person name="Saiga H."/>
            <person name="Satake M."/>
            <person name="Terry A."/>
            <person name="Yamada L."/>
            <person name="Wang H.G."/>
            <person name="Awazu S."/>
            <person name="Azumi K."/>
            <person name="Boore J."/>
            <person name="Branno M."/>
            <person name="Chin-Bow S."/>
            <person name="DeSantis R."/>
            <person name="Doyle S."/>
            <person name="Francino P."/>
            <person name="Keys D.N."/>
            <person name="Haga S."/>
            <person name="Hayashi H."/>
            <person name="Hino K."/>
            <person name="Imai K.S."/>
            <person name="Inaba K."/>
            <person name="Kano S."/>
            <person name="Kobayashi K."/>
            <person name="Kobayashi M."/>
            <person name="Lee B.I."/>
            <person name="Makabe K.W."/>
            <person name="Manohar C."/>
            <person name="Matassi G."/>
            <person name="Medina M."/>
            <person name="Mochizuki Y."/>
            <person name="Mount S."/>
            <person name="Morishita T."/>
            <person name="Miura S."/>
            <person name="Nakayama A."/>
            <person name="Nishizaka S."/>
            <person name="Nomoto H."/>
            <person name="Ohta F."/>
            <person name="Oishi K."/>
            <person name="Rigoutsos I."/>
            <person name="Sano M."/>
            <person name="Sasaki A."/>
            <person name="Sasakura Y."/>
            <person name="Shoguchi E."/>
            <person name="Shin-i T."/>
            <person name="Spagnuolo A."/>
            <person name="Stainier D."/>
            <person name="Suzuki M.M."/>
            <person name="Tassy O."/>
            <person name="Takatori N."/>
            <person name="Tokuoka M."/>
            <person name="Yagi K."/>
            <person name="Yoshizaki F."/>
            <person name="Wada S."/>
            <person name="Zhang C."/>
            <person name="Hyatt P.D."/>
            <person name="Larimer F."/>
            <person name="Detter C."/>
            <person name="Doggett N."/>
            <person name="Glavina T."/>
            <person name="Hawkins T."/>
            <person name="Richardson P."/>
            <person name="Lucas S."/>
            <person name="Kohara Y."/>
            <person name="Levine M."/>
            <person name="Satoh N."/>
            <person name="Rokhsar D.S."/>
        </authorList>
    </citation>
    <scope>NUCLEOTIDE SEQUENCE [LARGE SCALE GENOMIC DNA]</scope>
</reference>
<proteinExistence type="predicted"/>
<accession>F6U1A4</accession>
<dbReference type="HOGENOM" id="CLU_924249_0_0_1"/>
<sequence>MASKLEDSTVPYLDQCRVICLMFAKHSCSEEEATSDIQQFLQNEIQAFEFSLDHFLCASEKLRNLALCEKENDVKVKRSVDIIMSRNLDQKVYDDEAVSLVGGDEVNSWQQVAMLLQLMFDVIKSHQYTCMEEIVDMSARCLRNLSKDFILINGWVPTDRTTHLTSEISSSIVIVPSGIEEEIHQLAKDDEYESYDSATPPEILEKPPMTASLIDMLGGGDANVQNLRLEQANDGNGFEMVASVASQDAPNEPHQTVDHSIKDNVEQISSDSNIGNFIPHISIGVAAAAACIGFILLKKSS</sequence>
<evidence type="ECO:0000256" key="1">
    <source>
        <dbReference type="SAM" id="Phobius"/>
    </source>
</evidence>
<accession>A0A1W2WKZ1</accession>
<reference evidence="2" key="4">
    <citation type="submission" date="2025-09" db="UniProtKB">
        <authorList>
            <consortium name="Ensembl"/>
        </authorList>
    </citation>
    <scope>IDENTIFICATION</scope>
</reference>
<evidence type="ECO:0000313" key="2">
    <source>
        <dbReference type="Ensembl" id="ENSCINP00000001646.3"/>
    </source>
</evidence>
<feature type="transmembrane region" description="Helical" evidence="1">
    <location>
        <begin position="277"/>
        <end position="297"/>
    </location>
</feature>
<reference evidence="2" key="3">
    <citation type="submission" date="2025-08" db="UniProtKB">
        <authorList>
            <consortium name="Ensembl"/>
        </authorList>
    </citation>
    <scope>IDENTIFICATION</scope>
</reference>
<dbReference type="EMBL" id="EAAA01001358">
    <property type="status" value="NOT_ANNOTATED_CDS"/>
    <property type="molecule type" value="Genomic_DNA"/>
</dbReference>
<name>F6U1A4_CIOIN</name>
<dbReference type="Ensembl" id="ENSCINT00000001646.3">
    <property type="protein sequence ID" value="ENSCINP00000001646.3"/>
    <property type="gene ID" value="ENSCING00000000907.3"/>
</dbReference>
<keyword evidence="1" id="KW-0472">Membrane</keyword>
<keyword evidence="1" id="KW-1133">Transmembrane helix</keyword>
<dbReference type="GeneID" id="100185168"/>
<gene>
    <name evidence="2" type="primary">LOC100185168</name>
</gene>
<dbReference type="GeneTree" id="ENSGT00390000004135"/>